<keyword evidence="3" id="KW-1185">Reference proteome</keyword>
<feature type="domain" description="NAD-dependent epimerase/dehydratase" evidence="1">
    <location>
        <begin position="3"/>
        <end position="204"/>
    </location>
</feature>
<gene>
    <name evidence="2" type="ORF">ACFSC0_07085</name>
</gene>
<dbReference type="Proteomes" id="UP001597237">
    <property type="component" value="Unassembled WGS sequence"/>
</dbReference>
<accession>A0ABW4MYW0</accession>
<dbReference type="PANTHER" id="PTHR12126">
    <property type="entry name" value="NADH-UBIQUINONE OXIDOREDUCTASE 39 KDA SUBUNIT-RELATED"/>
    <property type="match status" value="1"/>
</dbReference>
<protein>
    <submittedName>
        <fullName evidence="2">NAD-dependent epimerase/dehydratase family protein</fullName>
    </submittedName>
</protein>
<evidence type="ECO:0000259" key="1">
    <source>
        <dbReference type="Pfam" id="PF01370"/>
    </source>
</evidence>
<dbReference type="EMBL" id="JBHUEY010000001">
    <property type="protein sequence ID" value="MFD1783152.1"/>
    <property type="molecule type" value="Genomic_DNA"/>
</dbReference>
<reference evidence="3" key="1">
    <citation type="journal article" date="2019" name="Int. J. Syst. Evol. Microbiol.">
        <title>The Global Catalogue of Microorganisms (GCM) 10K type strain sequencing project: providing services to taxonomists for standard genome sequencing and annotation.</title>
        <authorList>
            <consortium name="The Broad Institute Genomics Platform"/>
            <consortium name="The Broad Institute Genome Sequencing Center for Infectious Disease"/>
            <person name="Wu L."/>
            <person name="Ma J."/>
        </authorList>
    </citation>
    <scope>NUCLEOTIDE SEQUENCE [LARGE SCALE GENOMIC DNA]</scope>
    <source>
        <strain evidence="3">DFY28</strain>
    </source>
</reference>
<proteinExistence type="predicted"/>
<dbReference type="SUPFAM" id="SSF51735">
    <property type="entry name" value="NAD(P)-binding Rossmann-fold domains"/>
    <property type="match status" value="1"/>
</dbReference>
<dbReference type="PANTHER" id="PTHR12126:SF11">
    <property type="entry name" value="NADH DEHYDROGENASE [UBIQUINONE] 1 ALPHA SUBCOMPLEX SUBUNIT 9, MITOCHONDRIAL"/>
    <property type="match status" value="1"/>
</dbReference>
<organism evidence="2 3">
    <name type="scientific">Phenylobacterium terrae</name>
    <dbReference type="NCBI Taxonomy" id="2665495"/>
    <lineage>
        <taxon>Bacteria</taxon>
        <taxon>Pseudomonadati</taxon>
        <taxon>Pseudomonadota</taxon>
        <taxon>Alphaproteobacteria</taxon>
        <taxon>Caulobacterales</taxon>
        <taxon>Caulobacteraceae</taxon>
        <taxon>Phenylobacterium</taxon>
    </lineage>
</organism>
<dbReference type="RefSeq" id="WP_377284297.1">
    <property type="nucleotide sequence ID" value="NZ_JBHRSI010000015.1"/>
</dbReference>
<evidence type="ECO:0000313" key="2">
    <source>
        <dbReference type="EMBL" id="MFD1783152.1"/>
    </source>
</evidence>
<comment type="caution">
    <text evidence="2">The sequence shown here is derived from an EMBL/GenBank/DDBJ whole genome shotgun (WGS) entry which is preliminary data.</text>
</comment>
<dbReference type="InterPro" id="IPR051207">
    <property type="entry name" value="ComplexI_NDUFA9_subunit"/>
</dbReference>
<dbReference type="Gene3D" id="3.40.50.720">
    <property type="entry name" value="NAD(P)-binding Rossmann-like Domain"/>
    <property type="match status" value="1"/>
</dbReference>
<name>A0ABW4MYW0_9CAUL</name>
<dbReference type="InterPro" id="IPR001509">
    <property type="entry name" value="Epimerase_deHydtase"/>
</dbReference>
<dbReference type="Pfam" id="PF01370">
    <property type="entry name" value="Epimerase"/>
    <property type="match status" value="1"/>
</dbReference>
<evidence type="ECO:0000313" key="3">
    <source>
        <dbReference type="Proteomes" id="UP001597237"/>
    </source>
</evidence>
<sequence>MKVVVTGAAGLVGQNLIPRLKARGAQLVGIDKHPSNTARLRDLHPDVEVIEADLAQPGAWEGAFAGADAVVINQAQIGGLERGPFVANNITATERILEAVKAHGTPYIVHISSSVVNSAAKDLYVETKTEQERIVRACGVPHAVLRPTLMFGWFDRKHLGWLRRFMDRSPVFPIPGHGRYRRQPLYAGDFSAIIAACLESRREGVFDISGRTEVDYVDLVRMIRDIARAKARIVHIPYGAFWGLLWLYARFDKDPPFTTNQLEALVIPEVFPVIDWPGLFGVPETPLKTALEETFLDPRYSRIVLDF</sequence>
<dbReference type="InterPro" id="IPR036291">
    <property type="entry name" value="NAD(P)-bd_dom_sf"/>
</dbReference>